<organism evidence="2 3">
    <name type="scientific">Acetobacter lambici</name>
    <dbReference type="NCBI Taxonomy" id="1332824"/>
    <lineage>
        <taxon>Bacteria</taxon>
        <taxon>Pseudomonadati</taxon>
        <taxon>Pseudomonadota</taxon>
        <taxon>Alphaproteobacteria</taxon>
        <taxon>Acetobacterales</taxon>
        <taxon>Acetobacteraceae</taxon>
        <taxon>Acetobacter</taxon>
    </lineage>
</organism>
<gene>
    <name evidence="2" type="ORF">NKW50_10690</name>
</gene>
<dbReference type="Gene3D" id="1.10.10.10">
    <property type="entry name" value="Winged helix-like DNA-binding domain superfamily/Winged helix DNA-binding domain"/>
    <property type="match status" value="2"/>
</dbReference>
<feature type="domain" description="Putative host cell surface-exposed lipoprotein Ltp-like HTH region" evidence="1">
    <location>
        <begin position="96"/>
        <end position="139"/>
    </location>
</feature>
<keyword evidence="2" id="KW-0449">Lipoprotein</keyword>
<dbReference type="InterPro" id="IPR036388">
    <property type="entry name" value="WH-like_DNA-bd_sf"/>
</dbReference>
<comment type="caution">
    <text evidence="2">The sequence shown here is derived from an EMBL/GenBank/DDBJ whole genome shotgun (WGS) entry which is preliminary data.</text>
</comment>
<sequence length="146" mass="15316">MTHLRTAFLAFTVGMTVYGITLAQAEPSVVDPVGDADSSEKNSLTPVQRNAVRSATNYLSVSGFSRAGLIQQLSSDTGDGYLVADATIAVDSLGVDWNENAVRSAKQYLEVSGFSCKGLIQQLSSSAGDKYTINQATYGAHQAGAC</sequence>
<feature type="domain" description="Putative host cell surface-exposed lipoprotein Ltp-like HTH region" evidence="1">
    <location>
        <begin position="48"/>
        <end position="93"/>
    </location>
</feature>
<accession>A0ABT1F1G6</accession>
<name>A0ABT1F1G6_9PROT</name>
<dbReference type="RefSeq" id="WP_253544129.1">
    <property type="nucleotide sequence ID" value="NZ_JAMYZY010000020.1"/>
</dbReference>
<dbReference type="InterPro" id="IPR011434">
    <property type="entry name" value="Ltp-like_HTH"/>
</dbReference>
<dbReference type="Proteomes" id="UP001523528">
    <property type="component" value="Unassembled WGS sequence"/>
</dbReference>
<protein>
    <submittedName>
        <fullName evidence="2">Ltp family lipoprotein</fullName>
    </submittedName>
</protein>
<evidence type="ECO:0000313" key="3">
    <source>
        <dbReference type="Proteomes" id="UP001523528"/>
    </source>
</evidence>
<evidence type="ECO:0000259" key="1">
    <source>
        <dbReference type="Pfam" id="PF07553"/>
    </source>
</evidence>
<evidence type="ECO:0000313" key="2">
    <source>
        <dbReference type="EMBL" id="MCP1259057.1"/>
    </source>
</evidence>
<keyword evidence="3" id="KW-1185">Reference proteome</keyword>
<proteinExistence type="predicted"/>
<dbReference type="EMBL" id="JAMYZZ010000020">
    <property type="protein sequence ID" value="MCP1259057.1"/>
    <property type="molecule type" value="Genomic_DNA"/>
</dbReference>
<reference evidence="2 3" key="1">
    <citation type="submission" date="2022-06" db="EMBL/GenBank/DDBJ databases">
        <title>Acetobacer genomes from food samples.</title>
        <authorList>
            <person name="Sombolestani A."/>
        </authorList>
    </citation>
    <scope>NUCLEOTIDE SEQUENCE [LARGE SCALE GENOMIC DNA]</scope>
    <source>
        <strain evidence="2 3">R-83285</strain>
    </source>
</reference>
<dbReference type="Pfam" id="PF07553">
    <property type="entry name" value="Lipoprotein_Ltp"/>
    <property type="match status" value="2"/>
</dbReference>